<evidence type="ECO:0000313" key="2">
    <source>
        <dbReference type="Proteomes" id="UP000075714"/>
    </source>
</evidence>
<name>A0A150GL75_GONPE</name>
<gene>
    <name evidence="1" type="ORF">GPECTOR_16g737</name>
</gene>
<organism evidence="1 2">
    <name type="scientific">Gonium pectorale</name>
    <name type="common">Green alga</name>
    <dbReference type="NCBI Taxonomy" id="33097"/>
    <lineage>
        <taxon>Eukaryota</taxon>
        <taxon>Viridiplantae</taxon>
        <taxon>Chlorophyta</taxon>
        <taxon>core chlorophytes</taxon>
        <taxon>Chlorophyceae</taxon>
        <taxon>CS clade</taxon>
        <taxon>Chlamydomonadales</taxon>
        <taxon>Volvocaceae</taxon>
        <taxon>Gonium</taxon>
    </lineage>
</organism>
<sequence length="132" mass="14983">MGLKSLRLERLALEAGDMVQLAAAVPELEELSFRACLIPPDTLLVLRHLPRLRWLEILDWDEFWPDDMPEETLRCQLLGLCAGEAGAPDLTLRFGSDDKGLEECLKSAVEWVQQQLPLLRCRRRVEAEVGAF</sequence>
<comment type="caution">
    <text evidence="1">The sequence shown here is derived from an EMBL/GenBank/DDBJ whole genome shotgun (WGS) entry which is preliminary data.</text>
</comment>
<dbReference type="Proteomes" id="UP000075714">
    <property type="component" value="Unassembled WGS sequence"/>
</dbReference>
<reference evidence="2" key="1">
    <citation type="journal article" date="2016" name="Nat. Commun.">
        <title>The Gonium pectorale genome demonstrates co-option of cell cycle regulation during the evolution of multicellularity.</title>
        <authorList>
            <person name="Hanschen E.R."/>
            <person name="Marriage T.N."/>
            <person name="Ferris P.J."/>
            <person name="Hamaji T."/>
            <person name="Toyoda A."/>
            <person name="Fujiyama A."/>
            <person name="Neme R."/>
            <person name="Noguchi H."/>
            <person name="Minakuchi Y."/>
            <person name="Suzuki M."/>
            <person name="Kawai-Toyooka H."/>
            <person name="Smith D.R."/>
            <person name="Sparks H."/>
            <person name="Anderson J."/>
            <person name="Bakaric R."/>
            <person name="Luria V."/>
            <person name="Karger A."/>
            <person name="Kirschner M.W."/>
            <person name="Durand P.M."/>
            <person name="Michod R.E."/>
            <person name="Nozaki H."/>
            <person name="Olson B.J."/>
        </authorList>
    </citation>
    <scope>NUCLEOTIDE SEQUENCE [LARGE SCALE GENOMIC DNA]</scope>
    <source>
        <strain evidence="2">NIES-2863</strain>
    </source>
</reference>
<evidence type="ECO:0000313" key="1">
    <source>
        <dbReference type="EMBL" id="KXZ50562.1"/>
    </source>
</evidence>
<dbReference type="EMBL" id="LSYV01000017">
    <property type="protein sequence ID" value="KXZ50562.1"/>
    <property type="molecule type" value="Genomic_DNA"/>
</dbReference>
<keyword evidence="2" id="KW-1185">Reference proteome</keyword>
<protein>
    <submittedName>
        <fullName evidence="1">Uncharacterized protein</fullName>
    </submittedName>
</protein>
<accession>A0A150GL75</accession>
<dbReference type="AlphaFoldDB" id="A0A150GL75"/>
<proteinExistence type="predicted"/>